<evidence type="ECO:0000313" key="2">
    <source>
        <dbReference type="EMBL" id="GBN51045.1"/>
    </source>
</evidence>
<organism evidence="2 3">
    <name type="scientific">Araneus ventricosus</name>
    <name type="common">Orbweaver spider</name>
    <name type="synonym">Epeira ventricosa</name>
    <dbReference type="NCBI Taxonomy" id="182803"/>
    <lineage>
        <taxon>Eukaryota</taxon>
        <taxon>Metazoa</taxon>
        <taxon>Ecdysozoa</taxon>
        <taxon>Arthropoda</taxon>
        <taxon>Chelicerata</taxon>
        <taxon>Arachnida</taxon>
        <taxon>Araneae</taxon>
        <taxon>Araneomorphae</taxon>
        <taxon>Entelegynae</taxon>
        <taxon>Araneoidea</taxon>
        <taxon>Araneidae</taxon>
        <taxon>Araneus</taxon>
    </lineage>
</organism>
<dbReference type="PROSITE" id="PS50097">
    <property type="entry name" value="BTB"/>
    <property type="match status" value="2"/>
</dbReference>
<dbReference type="InterPro" id="IPR000210">
    <property type="entry name" value="BTB/POZ_dom"/>
</dbReference>
<dbReference type="Proteomes" id="UP000499080">
    <property type="component" value="Unassembled WGS sequence"/>
</dbReference>
<dbReference type="Gene3D" id="1.25.40.420">
    <property type="match status" value="1"/>
</dbReference>
<dbReference type="Gene3D" id="3.30.710.10">
    <property type="entry name" value="Potassium Channel Kv1.1, Chain A"/>
    <property type="match status" value="2"/>
</dbReference>
<dbReference type="PANTHER" id="PTHR24413">
    <property type="entry name" value="SPECKLE-TYPE POZ PROTEIN"/>
    <property type="match status" value="1"/>
</dbReference>
<protein>
    <submittedName>
        <fullName evidence="2">Speckle-type POZ protein</fullName>
    </submittedName>
</protein>
<dbReference type="EMBL" id="BGPR01011386">
    <property type="protein sequence ID" value="GBN51045.1"/>
    <property type="molecule type" value="Genomic_DNA"/>
</dbReference>
<sequence>MSDYFSLYLYREDIGPQLSVNFELSCISAENSPLQSRTFPESDMSFRRADGFGHPRSMSRHEVFVRKTLYMPRDVLTLRCRMWRDEGIAKEFGERFGRTCLLIERILLVENINPKITEERTADIHLKRQNISLISISMLHCKDSMRIVINPENVENIKNLETSSPVKELEAGNEDSIENNIELLSEFVYSTGEETTYLENNNPYSSRLSELVSKYVKSCIPSGNLSDCPRISQDMWNLYGEYILCDLELKTKTTSFFVHKFVLCARSPVFLTMLTCNMKENRKKCIEIEDIVDDILEKFLLFLYTDSFENLEWEAVTGLYYAADKYQVERLKLLCCSYFLKNVDVLSACDLLMLADRHHDSDFKRRVEDFILQNDEKIFSSSSWKRFVDEQSHLSAKTMLLRYDKERDHENNTRVGNSVSNLIQHTSGRTFDLYGFQSSMGTPGARQNLGPEALKTEALTQGCHELNSPFQSTNKHKCLIHFLIYCISGKENATETYEEKNSRHNEVSDDFRSVYQCKIFSYIIVKTKDATFHAHKSVLCASSSALKEAFTKHLRDKPSDTLKMEDLEDNTVSRLLLFLYTDSLEDIEWDTANKLYHAANVYKIHRLKIKCSCFLLKNLGTSMASDLLLLAHQRSDVKLKSVVEDFILLHDEEIFGSDEWIAFSKANLLLANETMCLKYRQS</sequence>
<keyword evidence="3" id="KW-1185">Reference proteome</keyword>
<dbReference type="CDD" id="cd18186">
    <property type="entry name" value="BTB_POZ_ZBTB_KLHL-like"/>
    <property type="match status" value="2"/>
</dbReference>
<gene>
    <name evidence="2" type="primary">spop_141</name>
    <name evidence="2" type="ORF">AVEN_231844_1</name>
</gene>
<dbReference type="InterPro" id="IPR011333">
    <property type="entry name" value="SKP1/BTB/POZ_sf"/>
</dbReference>
<evidence type="ECO:0000313" key="3">
    <source>
        <dbReference type="Proteomes" id="UP000499080"/>
    </source>
</evidence>
<dbReference type="Pfam" id="PF00651">
    <property type="entry name" value="BTB"/>
    <property type="match status" value="2"/>
</dbReference>
<feature type="domain" description="BTB" evidence="1">
    <location>
        <begin position="521"/>
        <end position="588"/>
    </location>
</feature>
<proteinExistence type="predicted"/>
<dbReference type="SUPFAM" id="SSF54695">
    <property type="entry name" value="POZ domain"/>
    <property type="match status" value="2"/>
</dbReference>
<accession>A0A4Y2PGD3</accession>
<dbReference type="AlphaFoldDB" id="A0A4Y2PGD3"/>
<reference evidence="2 3" key="1">
    <citation type="journal article" date="2019" name="Sci. Rep.">
        <title>Orb-weaving spider Araneus ventricosus genome elucidates the spidroin gene catalogue.</title>
        <authorList>
            <person name="Kono N."/>
            <person name="Nakamura H."/>
            <person name="Ohtoshi R."/>
            <person name="Moran D.A.P."/>
            <person name="Shinohara A."/>
            <person name="Yoshida Y."/>
            <person name="Fujiwara M."/>
            <person name="Mori M."/>
            <person name="Tomita M."/>
            <person name="Arakawa K."/>
        </authorList>
    </citation>
    <scope>NUCLEOTIDE SEQUENCE [LARGE SCALE GENOMIC DNA]</scope>
</reference>
<evidence type="ECO:0000259" key="1">
    <source>
        <dbReference type="PROSITE" id="PS50097"/>
    </source>
</evidence>
<dbReference type="SMART" id="SM00225">
    <property type="entry name" value="BTB"/>
    <property type="match status" value="2"/>
</dbReference>
<feature type="domain" description="BTB" evidence="1">
    <location>
        <begin position="245"/>
        <end position="312"/>
    </location>
</feature>
<name>A0A4Y2PGD3_ARAVE</name>
<comment type="caution">
    <text evidence="2">The sequence shown here is derived from an EMBL/GenBank/DDBJ whole genome shotgun (WGS) entry which is preliminary data.</text>
</comment>